<evidence type="ECO:0000313" key="3">
    <source>
        <dbReference type="Proteomes" id="UP000269945"/>
    </source>
</evidence>
<accession>A0A9X9M9G0</accession>
<dbReference type="AlphaFoldDB" id="A0A9X9M9G0"/>
<protein>
    <submittedName>
        <fullName evidence="2">Uncharacterized protein</fullName>
    </submittedName>
</protein>
<proteinExistence type="predicted"/>
<feature type="region of interest" description="Disordered" evidence="1">
    <location>
        <begin position="103"/>
        <end position="185"/>
    </location>
</feature>
<dbReference type="Proteomes" id="UP000269945">
    <property type="component" value="Unassembled WGS sequence"/>
</dbReference>
<feature type="compositionally biased region" description="Polar residues" evidence="1">
    <location>
        <begin position="176"/>
        <end position="185"/>
    </location>
</feature>
<evidence type="ECO:0000256" key="1">
    <source>
        <dbReference type="SAM" id="MobiDB-lite"/>
    </source>
</evidence>
<organism evidence="2 3">
    <name type="scientific">Gulo gulo</name>
    <name type="common">Wolverine</name>
    <name type="synonym">Gluton</name>
    <dbReference type="NCBI Taxonomy" id="48420"/>
    <lineage>
        <taxon>Eukaryota</taxon>
        <taxon>Metazoa</taxon>
        <taxon>Chordata</taxon>
        <taxon>Craniata</taxon>
        <taxon>Vertebrata</taxon>
        <taxon>Euteleostomi</taxon>
        <taxon>Mammalia</taxon>
        <taxon>Eutheria</taxon>
        <taxon>Laurasiatheria</taxon>
        <taxon>Carnivora</taxon>
        <taxon>Caniformia</taxon>
        <taxon>Musteloidea</taxon>
        <taxon>Mustelidae</taxon>
        <taxon>Guloninae</taxon>
        <taxon>Gulo</taxon>
    </lineage>
</organism>
<reference evidence="2 3" key="1">
    <citation type="submission" date="2018-10" db="EMBL/GenBank/DDBJ databases">
        <authorList>
            <person name="Ekblom R."/>
            <person name="Jareborg N."/>
        </authorList>
    </citation>
    <scope>NUCLEOTIDE SEQUENCE [LARGE SCALE GENOMIC DNA]</scope>
    <source>
        <tissue evidence="2">Muscle</tissue>
    </source>
</reference>
<feature type="compositionally biased region" description="Basic and acidic residues" evidence="1">
    <location>
        <begin position="103"/>
        <end position="117"/>
    </location>
</feature>
<gene>
    <name evidence="2" type="ORF">BN2614_LOCUS2</name>
</gene>
<name>A0A9X9M9G0_GULGU</name>
<dbReference type="EMBL" id="CYRY02044782">
    <property type="protein sequence ID" value="VCX39948.1"/>
    <property type="molecule type" value="Genomic_DNA"/>
</dbReference>
<feature type="region of interest" description="Disordered" evidence="1">
    <location>
        <begin position="17"/>
        <end position="64"/>
    </location>
</feature>
<keyword evidence="3" id="KW-1185">Reference proteome</keyword>
<comment type="caution">
    <text evidence="2">The sequence shown here is derived from an EMBL/GenBank/DDBJ whole genome shotgun (WGS) entry which is preliminary data.</text>
</comment>
<feature type="non-terminal residue" evidence="2">
    <location>
        <position position="185"/>
    </location>
</feature>
<sequence length="185" mass="19570">MGGGASWVVAQGCVPGPRALPSAREMTHDTAPSSAQASGAKGVGSGLLWQSSPPTGAPAQLRPRAGCLLPPRRSQPAALGIRKAVAWDFRILKRSHSDCLLREEDAQRVTEPSREGPRSAAGLGGAERHSRALTHSCPPAARWRSEGLMSPLSQLQLRPTRGPSSRRRGPTPPTTALSLTRETRP</sequence>
<evidence type="ECO:0000313" key="2">
    <source>
        <dbReference type="EMBL" id="VCX39948.1"/>
    </source>
</evidence>